<evidence type="ECO:0000256" key="2">
    <source>
        <dbReference type="ARBA" id="ARBA00004834"/>
    </source>
</evidence>
<evidence type="ECO:0000313" key="10">
    <source>
        <dbReference type="Proteomes" id="UP000242875"/>
    </source>
</evidence>
<dbReference type="EMBL" id="MVBO01000249">
    <property type="protein sequence ID" value="OZJ01748.1"/>
    <property type="molecule type" value="Genomic_DNA"/>
</dbReference>
<keyword evidence="5" id="KW-0732">Signal</keyword>
<accession>A0A261XTS0</accession>
<dbReference type="SMART" id="SM00813">
    <property type="entry name" value="Alpha-L-AF_C"/>
    <property type="match status" value="1"/>
</dbReference>
<evidence type="ECO:0000256" key="7">
    <source>
        <dbReference type="ARBA" id="ARBA00023180"/>
    </source>
</evidence>
<dbReference type="Proteomes" id="UP000242875">
    <property type="component" value="Unassembled WGS sequence"/>
</dbReference>
<keyword evidence="10" id="KW-1185">Reference proteome</keyword>
<evidence type="ECO:0000313" key="9">
    <source>
        <dbReference type="EMBL" id="OZJ01748.1"/>
    </source>
</evidence>
<dbReference type="InterPro" id="IPR008979">
    <property type="entry name" value="Galactose-bd-like_sf"/>
</dbReference>
<comment type="pathway">
    <text evidence="2">Glycan metabolism; L-arabinan degradation.</text>
</comment>
<dbReference type="InterPro" id="IPR010720">
    <property type="entry name" value="Alpha-L-AF_C"/>
</dbReference>
<evidence type="ECO:0000256" key="4">
    <source>
        <dbReference type="ARBA" id="ARBA00012670"/>
    </source>
</evidence>
<keyword evidence="6" id="KW-0378">Hydrolase</keyword>
<dbReference type="OrthoDB" id="406864at2759"/>
<keyword evidence="7" id="KW-0325">Glycoprotein</keyword>
<sequence length="604" mass="66366">MKTSTDAAMEVCQAFMDDDRPHTETGLYAEQIRNRAFQMNDTGGPPDLSYYNLIQDGGSSASIALDSTVSLNYVLTHTLRLDVRGVGSGGRAGFSNEGWWGIRISPDETYNASFWAKSNNYTGPLNVSIESTSGSVLASAVVKGISSNFTKYSVQLTPKVSNTTTDNIFAITTSSQEANGASIWFDVISLFPPTYKNRPNGLRADIAQIVQNTAPSIFRFPGGNNLEGQTIEQRWKWNETVGPIELRPGRLGDWGYANTDGQGLLEYLEMCEDIGMEPILAVWAGYALNHDSVPQDQLGPYVQDTLNELEYVMGNTSTTYGVMRARDGHPEPFQIKWIEIGNDYFFSSTYNYRYQAWYDAIKAAYPKISIIATASQTARPFNVIDNHYYNNGPQMTGDFDLYDNYPRNGTTVFVGEFGTNINGCCGSSSADVQAAISDATFITGLERNSDVVEFIAYAPSFTRDGQSQWNPDLIGFNTKQVWGTPSYHVMQMWSTHRSDTILRVDASNGGFNPLYWVAGQKNATKEIFVKVANYGNATQTVSFNVRGAKVTKGVATTLTGNPTAINSAQAPNNVIPTNSTFNIRGDRFKFTFPALSASVLALSP</sequence>
<comment type="similarity">
    <text evidence="3">Belongs to the glycosyl hydrolase 51 family.</text>
</comment>
<dbReference type="InterPro" id="IPR051563">
    <property type="entry name" value="Glycosyl_Hydrolase_51"/>
</dbReference>
<comment type="caution">
    <text evidence="9">The sequence shown here is derived from an EMBL/GenBank/DDBJ whole genome shotgun (WGS) entry which is preliminary data.</text>
</comment>
<dbReference type="Gene3D" id="2.60.120.260">
    <property type="entry name" value="Galactose-binding domain-like"/>
    <property type="match status" value="1"/>
</dbReference>
<organism evidence="9 10">
    <name type="scientific">Bifiguratus adelaidae</name>
    <dbReference type="NCBI Taxonomy" id="1938954"/>
    <lineage>
        <taxon>Eukaryota</taxon>
        <taxon>Fungi</taxon>
        <taxon>Fungi incertae sedis</taxon>
        <taxon>Mucoromycota</taxon>
        <taxon>Mucoromycotina</taxon>
        <taxon>Endogonomycetes</taxon>
        <taxon>Endogonales</taxon>
        <taxon>Endogonales incertae sedis</taxon>
        <taxon>Bifiguratus</taxon>
    </lineage>
</organism>
<gene>
    <name evidence="9" type="ORF">BZG36_05243</name>
</gene>
<dbReference type="InterPro" id="IPR055235">
    <property type="entry name" value="ASD1_cat"/>
</dbReference>
<dbReference type="InterPro" id="IPR017853">
    <property type="entry name" value="GH"/>
</dbReference>
<evidence type="ECO:0000256" key="1">
    <source>
        <dbReference type="ARBA" id="ARBA00001462"/>
    </source>
</evidence>
<dbReference type="SUPFAM" id="SSF51445">
    <property type="entry name" value="(Trans)glycosidases"/>
    <property type="match status" value="1"/>
</dbReference>
<dbReference type="Pfam" id="PF06964">
    <property type="entry name" value="Alpha-L-AF_C"/>
    <property type="match status" value="1"/>
</dbReference>
<name>A0A261XTS0_9FUNG</name>
<dbReference type="GO" id="GO:0046556">
    <property type="term" value="F:alpha-L-arabinofuranosidase activity"/>
    <property type="evidence" value="ECO:0007669"/>
    <property type="project" value="UniProtKB-EC"/>
</dbReference>
<evidence type="ECO:0000256" key="5">
    <source>
        <dbReference type="ARBA" id="ARBA00022729"/>
    </source>
</evidence>
<protein>
    <recommendedName>
        <fullName evidence="4">non-reducing end alpha-L-arabinofuranosidase</fullName>
        <ecNumber evidence="4">3.2.1.55</ecNumber>
    </recommendedName>
</protein>
<comment type="catalytic activity">
    <reaction evidence="1">
        <text>Hydrolysis of terminal non-reducing alpha-L-arabinofuranoside residues in alpha-L-arabinosides.</text>
        <dbReference type="EC" id="3.2.1.55"/>
    </reaction>
</comment>
<dbReference type="EC" id="3.2.1.55" evidence="4"/>
<evidence type="ECO:0000259" key="8">
    <source>
        <dbReference type="SMART" id="SM00813"/>
    </source>
</evidence>
<dbReference type="Pfam" id="PF22848">
    <property type="entry name" value="ASD1_dom"/>
    <property type="match status" value="1"/>
</dbReference>
<dbReference type="GO" id="GO:0031222">
    <property type="term" value="P:arabinan catabolic process"/>
    <property type="evidence" value="ECO:0007669"/>
    <property type="project" value="UniProtKB-UniPathway"/>
</dbReference>
<dbReference type="SUPFAM" id="SSF51011">
    <property type="entry name" value="Glycosyl hydrolase domain"/>
    <property type="match status" value="1"/>
</dbReference>
<evidence type="ECO:0000256" key="3">
    <source>
        <dbReference type="ARBA" id="ARBA00007186"/>
    </source>
</evidence>
<dbReference type="Gene3D" id="2.60.40.1180">
    <property type="entry name" value="Golgi alpha-mannosidase II"/>
    <property type="match status" value="1"/>
</dbReference>
<dbReference type="InterPro" id="IPR013780">
    <property type="entry name" value="Glyco_hydro_b"/>
</dbReference>
<dbReference type="AlphaFoldDB" id="A0A261XTS0"/>
<evidence type="ECO:0000256" key="6">
    <source>
        <dbReference type="ARBA" id="ARBA00022801"/>
    </source>
</evidence>
<reference evidence="9 10" key="1">
    <citation type="journal article" date="2017" name="Mycologia">
        <title>Bifiguratus adelaidae, gen. et sp. nov., a new member of Mucoromycotina in endophytic and soil-dwelling habitats.</title>
        <authorList>
            <person name="Torres-Cruz T.J."/>
            <person name="Billingsley Tobias T.L."/>
            <person name="Almatruk M."/>
            <person name="Hesse C."/>
            <person name="Kuske C.R."/>
            <person name="Desiro A."/>
            <person name="Benucci G.M."/>
            <person name="Bonito G."/>
            <person name="Stajich J.E."/>
            <person name="Dunlap C."/>
            <person name="Arnold A.E."/>
            <person name="Porras-Alfaro A."/>
        </authorList>
    </citation>
    <scope>NUCLEOTIDE SEQUENCE [LARGE SCALE GENOMIC DNA]</scope>
    <source>
        <strain evidence="9 10">AZ0501</strain>
    </source>
</reference>
<dbReference type="UniPathway" id="UPA00667"/>
<feature type="domain" description="Alpha-L-arabinofuranosidase C-terminal" evidence="8">
    <location>
        <begin position="415"/>
        <end position="596"/>
    </location>
</feature>
<dbReference type="GO" id="GO:0046373">
    <property type="term" value="P:L-arabinose metabolic process"/>
    <property type="evidence" value="ECO:0007669"/>
    <property type="project" value="InterPro"/>
</dbReference>
<proteinExistence type="inferred from homology"/>
<dbReference type="PANTHER" id="PTHR31776">
    <property type="entry name" value="ALPHA-L-ARABINOFURANOSIDASE 1"/>
    <property type="match status" value="1"/>
</dbReference>
<dbReference type="SUPFAM" id="SSF49785">
    <property type="entry name" value="Galactose-binding domain-like"/>
    <property type="match status" value="1"/>
</dbReference>
<dbReference type="PANTHER" id="PTHR31776:SF0">
    <property type="entry name" value="ALPHA-L-ARABINOFURANOSIDASE 1"/>
    <property type="match status" value="1"/>
</dbReference>
<dbReference type="Gene3D" id="3.20.20.80">
    <property type="entry name" value="Glycosidases"/>
    <property type="match status" value="1"/>
</dbReference>